<reference evidence="1 2" key="1">
    <citation type="submission" date="2024-09" db="EMBL/GenBank/DDBJ databases">
        <title>Chromosome-scale assembly of Riccia fluitans.</title>
        <authorList>
            <person name="Paukszto L."/>
            <person name="Sawicki J."/>
            <person name="Karawczyk K."/>
            <person name="Piernik-Szablinska J."/>
            <person name="Szczecinska M."/>
            <person name="Mazdziarz M."/>
        </authorList>
    </citation>
    <scope>NUCLEOTIDE SEQUENCE [LARGE SCALE GENOMIC DNA]</scope>
    <source>
        <strain evidence="1">Rf_01</strain>
        <tissue evidence="1">Aerial parts of the thallus</tissue>
    </source>
</reference>
<gene>
    <name evidence="1" type="ORF">R1flu_002392</name>
</gene>
<comment type="caution">
    <text evidence="1">The sequence shown here is derived from an EMBL/GenBank/DDBJ whole genome shotgun (WGS) entry which is preliminary data.</text>
</comment>
<dbReference type="EMBL" id="JBHFFA010000006">
    <property type="protein sequence ID" value="KAL2622187.1"/>
    <property type="molecule type" value="Genomic_DNA"/>
</dbReference>
<keyword evidence="2" id="KW-1185">Reference proteome</keyword>
<name>A0ABD1Y9B9_9MARC</name>
<evidence type="ECO:0000313" key="1">
    <source>
        <dbReference type="EMBL" id="KAL2622187.1"/>
    </source>
</evidence>
<sequence length="72" mass="7970">MESTPFWYSCSKAKKLVAPGRNAAIKEGATLHTYTGGSIVDIDLVMNSVRRNSNFRRTSYPISGALCIYQLI</sequence>
<organism evidence="1 2">
    <name type="scientific">Riccia fluitans</name>
    <dbReference type="NCBI Taxonomy" id="41844"/>
    <lineage>
        <taxon>Eukaryota</taxon>
        <taxon>Viridiplantae</taxon>
        <taxon>Streptophyta</taxon>
        <taxon>Embryophyta</taxon>
        <taxon>Marchantiophyta</taxon>
        <taxon>Marchantiopsida</taxon>
        <taxon>Marchantiidae</taxon>
        <taxon>Marchantiales</taxon>
        <taxon>Ricciaceae</taxon>
        <taxon>Riccia</taxon>
    </lineage>
</organism>
<dbReference type="AlphaFoldDB" id="A0ABD1Y9B9"/>
<dbReference type="Proteomes" id="UP001605036">
    <property type="component" value="Unassembled WGS sequence"/>
</dbReference>
<accession>A0ABD1Y9B9</accession>
<proteinExistence type="predicted"/>
<evidence type="ECO:0000313" key="2">
    <source>
        <dbReference type="Proteomes" id="UP001605036"/>
    </source>
</evidence>
<protein>
    <submittedName>
        <fullName evidence="1">Uncharacterized protein</fullName>
    </submittedName>
</protein>